<dbReference type="AlphaFoldDB" id="A0A1T4X9U0"/>
<keyword evidence="3" id="KW-1185">Reference proteome</keyword>
<evidence type="ECO:0000259" key="1">
    <source>
        <dbReference type="Pfam" id="PF02120"/>
    </source>
</evidence>
<evidence type="ECO:0000313" key="3">
    <source>
        <dbReference type="Proteomes" id="UP000190105"/>
    </source>
</evidence>
<dbReference type="Pfam" id="PF02120">
    <property type="entry name" value="Flg_hook"/>
    <property type="match status" value="1"/>
</dbReference>
<feature type="domain" description="Flagellar hook-length control protein-like C-terminal" evidence="1">
    <location>
        <begin position="258"/>
        <end position="331"/>
    </location>
</feature>
<protein>
    <submittedName>
        <fullName evidence="2">Hook-length control protein FliK</fullName>
    </submittedName>
</protein>
<evidence type="ECO:0000313" key="2">
    <source>
        <dbReference type="EMBL" id="SKA86372.1"/>
    </source>
</evidence>
<dbReference type="EMBL" id="FUYH01000007">
    <property type="protein sequence ID" value="SKA86372.1"/>
    <property type="molecule type" value="Genomic_DNA"/>
</dbReference>
<dbReference type="CDD" id="cd17470">
    <property type="entry name" value="T3SS_Flik_C"/>
    <property type="match status" value="1"/>
</dbReference>
<organism evidence="2 3">
    <name type="scientific">Caloramator quimbayensis</name>
    <dbReference type="NCBI Taxonomy" id="1147123"/>
    <lineage>
        <taxon>Bacteria</taxon>
        <taxon>Bacillati</taxon>
        <taxon>Bacillota</taxon>
        <taxon>Clostridia</taxon>
        <taxon>Eubacteriales</taxon>
        <taxon>Clostridiaceae</taxon>
        <taxon>Caloramator</taxon>
    </lineage>
</organism>
<dbReference type="STRING" id="1147123.SAMN05443428_10778"/>
<reference evidence="3" key="1">
    <citation type="submission" date="2017-02" db="EMBL/GenBank/DDBJ databases">
        <authorList>
            <person name="Varghese N."/>
            <person name="Submissions S."/>
        </authorList>
    </citation>
    <scope>NUCLEOTIDE SEQUENCE [LARGE SCALE GENOMIC DNA]</scope>
    <source>
        <strain evidence="3">USBA 833</strain>
    </source>
</reference>
<sequence>MDVSAVNSNLNFKSLFDKDMTVSDDVFSELFSAVFSNFFLNQNFQTEVSNSDINIENVKNLPLELNLNDLSAMNIAADLIKNSIISSNGSVNKDNADELDLILKELGISKEDIDSRIPLIIDSLKQCDENKMNKIDENTKASLEDIKNKSIEDVKTQYIIKDEKAADDIIDVHKNEIKENTVNIKLKSEPQHEENEANLKKTKDEYKTDKINMQTENHVSRIKEAVLQKAEDKNIPYIKNNEDLIEAVVEKFKTLRVPGFTQLKLKLMPENLGEITVKVVLEKGQINGNIIADKKDTANIIMGNIETLKTELKNSNVNFNNISVNIASDENYNEQRNHSSFNNFNGNKKSQENFSEFKVEDNNEKEDGFSIIA</sequence>
<proteinExistence type="predicted"/>
<gene>
    <name evidence="2" type="ORF">SAMN05443428_10778</name>
</gene>
<dbReference type="RefSeq" id="WP_179122210.1">
    <property type="nucleotide sequence ID" value="NZ_FUYH01000007.1"/>
</dbReference>
<dbReference type="Gene3D" id="3.30.750.140">
    <property type="match status" value="1"/>
</dbReference>
<name>A0A1T4X9U0_9CLOT</name>
<dbReference type="InterPro" id="IPR038610">
    <property type="entry name" value="FliK-like_C_sf"/>
</dbReference>
<accession>A0A1T4X9U0</accession>
<dbReference type="InterPro" id="IPR021136">
    <property type="entry name" value="Flagellar_hook_control-like_C"/>
</dbReference>
<dbReference type="Proteomes" id="UP000190105">
    <property type="component" value="Unassembled WGS sequence"/>
</dbReference>